<keyword evidence="2" id="KW-1185">Reference proteome</keyword>
<dbReference type="OrthoDB" id="95576at2"/>
<sequence length="98" mass="10737">MSLVELMKKISVGAVDASSPVAVYFGIISAIHPLEVAVNQRFILPEDFLVVPENLSEFKLNIGGQETVIRRGLEVGDKIVMLRIKGGEQYVILDRVVG</sequence>
<evidence type="ECO:0000313" key="1">
    <source>
        <dbReference type="EMBL" id="BBH19864.1"/>
    </source>
</evidence>
<reference evidence="1 2" key="1">
    <citation type="submission" date="2018-11" db="EMBL/GenBank/DDBJ databases">
        <title>Complete genome sequence of Paenibacillus baekrokdamisoli strain KCTC 33723.</title>
        <authorList>
            <person name="Kang S.W."/>
            <person name="Lee K.C."/>
            <person name="Kim K.K."/>
            <person name="Kim J.S."/>
            <person name="Kim D.S."/>
            <person name="Ko S.H."/>
            <person name="Yang S.H."/>
            <person name="Lee J.S."/>
        </authorList>
    </citation>
    <scope>NUCLEOTIDE SEQUENCE [LARGE SCALE GENOMIC DNA]</scope>
    <source>
        <strain evidence="1 2">KCTC 33723</strain>
    </source>
</reference>
<gene>
    <name evidence="1" type="ORF">Back11_12090</name>
</gene>
<dbReference type="InterPro" id="IPR022555">
    <property type="entry name" value="DUF2577"/>
</dbReference>
<dbReference type="Pfam" id="PF10844">
    <property type="entry name" value="DUF2577"/>
    <property type="match status" value="1"/>
</dbReference>
<dbReference type="Proteomes" id="UP000275368">
    <property type="component" value="Chromosome"/>
</dbReference>
<dbReference type="RefSeq" id="WP_125654521.1">
    <property type="nucleotide sequence ID" value="NZ_AP019308.1"/>
</dbReference>
<protein>
    <submittedName>
        <fullName evidence="1">Uncharacterized protein</fullName>
    </submittedName>
</protein>
<accession>A0A3G9J997</accession>
<organism evidence="1 2">
    <name type="scientific">Paenibacillus baekrokdamisoli</name>
    <dbReference type="NCBI Taxonomy" id="1712516"/>
    <lineage>
        <taxon>Bacteria</taxon>
        <taxon>Bacillati</taxon>
        <taxon>Bacillota</taxon>
        <taxon>Bacilli</taxon>
        <taxon>Bacillales</taxon>
        <taxon>Paenibacillaceae</taxon>
        <taxon>Paenibacillus</taxon>
    </lineage>
</organism>
<dbReference type="AlphaFoldDB" id="A0A3G9J997"/>
<dbReference type="KEGG" id="pbk:Back11_12090"/>
<proteinExistence type="predicted"/>
<name>A0A3G9J997_9BACL</name>
<dbReference type="EMBL" id="AP019308">
    <property type="protein sequence ID" value="BBH19864.1"/>
    <property type="molecule type" value="Genomic_DNA"/>
</dbReference>
<evidence type="ECO:0000313" key="2">
    <source>
        <dbReference type="Proteomes" id="UP000275368"/>
    </source>
</evidence>